<sequence>MLSAGADRGTRTEDHGETM</sequence>
<evidence type="ECO:0000313" key="1">
    <source>
        <dbReference type="EMBL" id="CDR17690.1"/>
    </source>
</evidence>
<accession>A0A061A4C5</accession>
<dbReference type="HOGENOM" id="CLU_3429888_0_0_11"/>
<reference evidence="1" key="1">
    <citation type="submission" date="2014-05" db="EMBL/GenBank/DDBJ databases">
        <authorList>
            <person name="Horn Fabian"/>
        </authorList>
    </citation>
    <scope>NUCLEOTIDE SEQUENCE</scope>
</reference>
<proteinExistence type="predicted"/>
<gene>
    <name evidence="1" type="ORF">SIRAN9668</name>
</gene>
<organism evidence="1">
    <name type="scientific">Streptomyces iranensis</name>
    <dbReference type="NCBI Taxonomy" id="576784"/>
    <lineage>
        <taxon>Bacteria</taxon>
        <taxon>Bacillati</taxon>
        <taxon>Actinomycetota</taxon>
        <taxon>Actinomycetes</taxon>
        <taxon>Kitasatosporales</taxon>
        <taxon>Streptomycetaceae</taxon>
        <taxon>Streptomyces</taxon>
        <taxon>Streptomyces violaceusniger group</taxon>
    </lineage>
</organism>
<dbReference type="AlphaFoldDB" id="A0A061A4C5"/>
<protein>
    <submittedName>
        <fullName evidence="1">Uncharacterized protein</fullName>
    </submittedName>
</protein>
<name>A0A061A4C5_9ACTN</name>
<dbReference type="EMBL" id="LK022848">
    <property type="protein sequence ID" value="CDR17690.1"/>
    <property type="molecule type" value="Genomic_DNA"/>
</dbReference>